<dbReference type="STRING" id="408074.SAMN05660909_02596"/>
<proteinExistence type="predicted"/>
<dbReference type="EMBL" id="FNRL01000010">
    <property type="protein sequence ID" value="SEA58886.1"/>
    <property type="molecule type" value="Genomic_DNA"/>
</dbReference>
<reference evidence="3" key="1">
    <citation type="submission" date="2016-10" db="EMBL/GenBank/DDBJ databases">
        <authorList>
            <person name="Varghese N."/>
            <person name="Submissions S."/>
        </authorList>
    </citation>
    <scope>NUCLEOTIDE SEQUENCE [LARGE SCALE GENOMIC DNA]</scope>
    <source>
        <strain evidence="3">DSM 23920</strain>
    </source>
</reference>
<keyword evidence="1" id="KW-1133">Transmembrane helix</keyword>
<sequence length="178" mass="20495">MFAPVIKAHILATTCLYKCKNVRLVFMTKHKVWFLVVMMLMISICYRVYLSDRYSNADARILNHVKFKGEIISLNISGNHAYGIIGIAVSTTNKSEYVATVQSVQFPYSLSQGYAEFYGYVPVETKIGFNIELDSDKGIMRIYDNGRLVKETNVAVSMERRNIEFVRQHSKFRFINPK</sequence>
<gene>
    <name evidence="2" type="ORF">SAMN05660909_02596</name>
</gene>
<keyword evidence="3" id="KW-1185">Reference proteome</keyword>
<protein>
    <submittedName>
        <fullName evidence="2">Uncharacterized protein</fullName>
    </submittedName>
</protein>
<evidence type="ECO:0000313" key="3">
    <source>
        <dbReference type="Proteomes" id="UP000199656"/>
    </source>
</evidence>
<dbReference type="AlphaFoldDB" id="A0A1H4CEQ2"/>
<organism evidence="2 3">
    <name type="scientific">Chitinophaga terrae</name>
    <name type="common">ex Kim and Jung 2007</name>
    <dbReference type="NCBI Taxonomy" id="408074"/>
    <lineage>
        <taxon>Bacteria</taxon>
        <taxon>Pseudomonadati</taxon>
        <taxon>Bacteroidota</taxon>
        <taxon>Chitinophagia</taxon>
        <taxon>Chitinophagales</taxon>
        <taxon>Chitinophagaceae</taxon>
        <taxon>Chitinophaga</taxon>
    </lineage>
</organism>
<keyword evidence="1" id="KW-0472">Membrane</keyword>
<keyword evidence="1" id="KW-0812">Transmembrane</keyword>
<evidence type="ECO:0000313" key="2">
    <source>
        <dbReference type="EMBL" id="SEA58886.1"/>
    </source>
</evidence>
<accession>A0A1H4CEQ2</accession>
<dbReference type="Proteomes" id="UP000199656">
    <property type="component" value="Unassembled WGS sequence"/>
</dbReference>
<name>A0A1H4CEQ2_9BACT</name>
<feature type="transmembrane region" description="Helical" evidence="1">
    <location>
        <begin position="32"/>
        <end position="50"/>
    </location>
</feature>
<evidence type="ECO:0000256" key="1">
    <source>
        <dbReference type="SAM" id="Phobius"/>
    </source>
</evidence>